<dbReference type="GeneID" id="9861429"/>
<gene>
    <name evidence="1" type="ORF">phiAS5_ORF0022</name>
</gene>
<keyword evidence="2" id="KW-1185">Reference proteome</keyword>
<reference evidence="1 2" key="1">
    <citation type="journal article" date="2012" name="Vet. Microbiol.">
        <title>Complete genome sequence and characterization of a broad-host range T4-like bacteriophage phiAS5 infecting Aeromonas salmonicida subsp. salmonicida.</title>
        <authorList>
            <person name="Kim J.H."/>
            <person name="Son J.S."/>
            <person name="Choi Y.J."/>
            <person name="Choresca C.H.Jr."/>
            <person name="Shin S.P."/>
            <person name="Han J.E."/>
            <person name="Jun J.W."/>
            <person name="Park S.C."/>
        </authorList>
    </citation>
    <scope>NUCLEOTIDE SEQUENCE [LARGE SCALE GENOMIC DNA]</scope>
</reference>
<proteinExistence type="predicted"/>
<name>E1A2B9_9CAUD</name>
<dbReference type="EMBL" id="HM452126">
    <property type="protein sequence ID" value="ADM79865.1"/>
    <property type="molecule type" value="Genomic_DNA"/>
</dbReference>
<dbReference type="Proteomes" id="UP000002236">
    <property type="component" value="Segment"/>
</dbReference>
<organism evidence="1 2">
    <name type="scientific">Aeromonas phage phiAS5</name>
    <dbReference type="NCBI Taxonomy" id="879630"/>
    <lineage>
        <taxon>Viruses</taxon>
        <taxon>Duplodnaviria</taxon>
        <taxon>Heunggongvirae</taxon>
        <taxon>Uroviricota</taxon>
        <taxon>Caudoviricetes</taxon>
        <taxon>Pantevenvirales</taxon>
        <taxon>Straboviridae</taxon>
        <taxon>Chrysonvirus</taxon>
        <taxon>Chrysonvirus as5</taxon>
    </lineage>
</organism>
<evidence type="ECO:0000313" key="1">
    <source>
        <dbReference type="EMBL" id="ADM79865.1"/>
    </source>
</evidence>
<evidence type="ECO:0000313" key="2">
    <source>
        <dbReference type="Proteomes" id="UP000002236"/>
    </source>
</evidence>
<dbReference type="KEGG" id="vg:9861429"/>
<dbReference type="RefSeq" id="YP_003969311.1">
    <property type="nucleotide sequence ID" value="NC_014636.1"/>
</dbReference>
<sequence length="145" mass="17370">MDYEWMRYYDPELAEIYRPDDKYPEGINVTKLENFFEAEEMVKRILPHFEYLDFYSQWLHVRNAYQVLGRDLKTPSDMVICYAEERNKIVQGGTRTAVTLAKRNGIPVFNLLHKQNMEKFCNKFGINVPDIEYKLERRDLGSFLE</sequence>
<protein>
    <submittedName>
        <fullName evidence="1">Uncharacterized protein</fullName>
    </submittedName>
</protein>
<accession>E1A2B9</accession>
<dbReference type="OrthoDB" id="24011at10239"/>